<dbReference type="RefSeq" id="WP_086841917.1">
    <property type="nucleotide sequence ID" value="NZ_BAAASE010000008.1"/>
</dbReference>
<evidence type="ECO:0000313" key="2">
    <source>
        <dbReference type="Proteomes" id="UP001499986"/>
    </source>
</evidence>
<proteinExistence type="predicted"/>
<protein>
    <recommendedName>
        <fullName evidence="3">DUF2867 domain-containing protein</fullName>
    </recommendedName>
</protein>
<dbReference type="Proteomes" id="UP001499986">
    <property type="component" value="Unassembled WGS sequence"/>
</dbReference>
<evidence type="ECO:0000313" key="1">
    <source>
        <dbReference type="EMBL" id="GAA2414604.1"/>
    </source>
</evidence>
<reference evidence="2" key="1">
    <citation type="journal article" date="2019" name="Int. J. Syst. Evol. Microbiol.">
        <title>The Global Catalogue of Microorganisms (GCM) 10K type strain sequencing project: providing services to taxonomists for standard genome sequencing and annotation.</title>
        <authorList>
            <consortium name="The Broad Institute Genomics Platform"/>
            <consortium name="The Broad Institute Genome Sequencing Center for Infectious Disease"/>
            <person name="Wu L."/>
            <person name="Ma J."/>
        </authorList>
    </citation>
    <scope>NUCLEOTIDE SEQUENCE [LARGE SCALE GENOMIC DNA]</scope>
    <source>
        <strain evidence="2">JCM 4358</strain>
    </source>
</reference>
<name>A0ABP5VYH1_9ACTN</name>
<keyword evidence="2" id="KW-1185">Reference proteome</keyword>
<evidence type="ECO:0008006" key="3">
    <source>
        <dbReference type="Google" id="ProtNLM"/>
    </source>
</evidence>
<dbReference type="SUPFAM" id="SSF55961">
    <property type="entry name" value="Bet v1-like"/>
    <property type="match status" value="1"/>
</dbReference>
<dbReference type="EMBL" id="BAAASE010000008">
    <property type="protein sequence ID" value="GAA2414604.1"/>
    <property type="molecule type" value="Genomic_DNA"/>
</dbReference>
<organism evidence="1 2">
    <name type="scientific">Streptomyces coeruleofuscus</name>
    <dbReference type="NCBI Taxonomy" id="66879"/>
    <lineage>
        <taxon>Bacteria</taxon>
        <taxon>Bacillati</taxon>
        <taxon>Actinomycetota</taxon>
        <taxon>Actinomycetes</taxon>
        <taxon>Kitasatosporales</taxon>
        <taxon>Streptomycetaceae</taxon>
        <taxon>Streptomyces</taxon>
    </lineage>
</organism>
<accession>A0ABP5VYH1</accession>
<gene>
    <name evidence="1" type="ORF">GCM10010255_60800</name>
</gene>
<comment type="caution">
    <text evidence="1">The sequence shown here is derived from an EMBL/GenBank/DDBJ whole genome shotgun (WGS) entry which is preliminary data.</text>
</comment>
<sequence>MDTAALLSLPYVDEHTTVVAADAEVVWDALGEVLERSFGGGRAAAYARLVGCADRTASGPRPLAEGSAFPGFRVASAVPGVELVLIGRHHFSTYALLFQLDEAGPGRTLLRAETRARFSGPAGALYGRLLMTTGGHALGVRRLLTAVRRVGDTDTDTADTRRREG</sequence>